<protein>
    <submittedName>
        <fullName evidence="1">Membrane protein</fullName>
    </submittedName>
</protein>
<name>A0ABT9W4Y0_9BACI</name>
<proteinExistence type="predicted"/>
<accession>A0ABT9W4Y0</accession>
<dbReference type="RefSeq" id="WP_307397931.1">
    <property type="nucleotide sequence ID" value="NZ_BAAADK010000004.1"/>
</dbReference>
<dbReference type="SUPFAM" id="SSF47413">
    <property type="entry name" value="lambda repressor-like DNA-binding domains"/>
    <property type="match status" value="1"/>
</dbReference>
<dbReference type="InterPro" id="IPR010982">
    <property type="entry name" value="Lambda_DNA-bd_dom_sf"/>
</dbReference>
<dbReference type="EMBL" id="JAUSTY010000027">
    <property type="protein sequence ID" value="MDQ0168299.1"/>
    <property type="molecule type" value="Genomic_DNA"/>
</dbReference>
<comment type="caution">
    <text evidence="1">The sequence shown here is derived from an EMBL/GenBank/DDBJ whole genome shotgun (WGS) entry which is preliminary data.</text>
</comment>
<dbReference type="Proteomes" id="UP001235840">
    <property type="component" value="Unassembled WGS sequence"/>
</dbReference>
<gene>
    <name evidence="1" type="ORF">J2S11_004261</name>
</gene>
<organism evidence="1 2">
    <name type="scientific">Caldalkalibacillus horti</name>
    <dbReference type="NCBI Taxonomy" id="77523"/>
    <lineage>
        <taxon>Bacteria</taxon>
        <taxon>Bacillati</taxon>
        <taxon>Bacillota</taxon>
        <taxon>Bacilli</taxon>
        <taxon>Bacillales</taxon>
        <taxon>Bacillaceae</taxon>
        <taxon>Caldalkalibacillus</taxon>
    </lineage>
</organism>
<evidence type="ECO:0000313" key="1">
    <source>
        <dbReference type="EMBL" id="MDQ0168299.1"/>
    </source>
</evidence>
<keyword evidence="2" id="KW-1185">Reference proteome</keyword>
<reference evidence="1 2" key="1">
    <citation type="submission" date="2023-07" db="EMBL/GenBank/DDBJ databases">
        <title>Genomic Encyclopedia of Type Strains, Phase IV (KMG-IV): sequencing the most valuable type-strain genomes for metagenomic binning, comparative biology and taxonomic classification.</title>
        <authorList>
            <person name="Goeker M."/>
        </authorList>
    </citation>
    <scope>NUCLEOTIDE SEQUENCE [LARGE SCALE GENOMIC DNA]</scope>
    <source>
        <strain evidence="1 2">DSM 12751</strain>
    </source>
</reference>
<evidence type="ECO:0000313" key="2">
    <source>
        <dbReference type="Proteomes" id="UP001235840"/>
    </source>
</evidence>
<sequence>MLRARTIQTLEKQNNIDQRKLSHISGLSESSMSRFLHGYEG</sequence>